<gene>
    <name evidence="1" type="ORF">NCTC12119_00284</name>
</gene>
<name>A0A381C1Y6_9ENTR</name>
<organism evidence="1 2">
    <name type="scientific">Buttiauxella agrestis</name>
    <dbReference type="NCBI Taxonomy" id="82977"/>
    <lineage>
        <taxon>Bacteria</taxon>
        <taxon>Pseudomonadati</taxon>
        <taxon>Pseudomonadota</taxon>
        <taxon>Gammaproteobacteria</taxon>
        <taxon>Enterobacterales</taxon>
        <taxon>Enterobacteriaceae</taxon>
        <taxon>Buttiauxella</taxon>
    </lineage>
</organism>
<proteinExistence type="predicted"/>
<dbReference type="EMBL" id="UIGI01000001">
    <property type="protein sequence ID" value="SUW61881.1"/>
    <property type="molecule type" value="Genomic_DNA"/>
</dbReference>
<dbReference type="RefSeq" id="WP_115627034.1">
    <property type="nucleotide sequence ID" value="NZ_UIGI01000001.1"/>
</dbReference>
<accession>A0A381C1Y6</accession>
<reference evidence="1 2" key="1">
    <citation type="submission" date="2018-06" db="EMBL/GenBank/DDBJ databases">
        <authorList>
            <consortium name="Pathogen Informatics"/>
            <person name="Doyle S."/>
        </authorList>
    </citation>
    <scope>NUCLEOTIDE SEQUENCE [LARGE SCALE GENOMIC DNA]</scope>
    <source>
        <strain evidence="1 2">NCTC12119</strain>
    </source>
</reference>
<protein>
    <submittedName>
        <fullName evidence="1">Uncharacterized protein</fullName>
    </submittedName>
</protein>
<dbReference type="AlphaFoldDB" id="A0A381C1Y6"/>
<evidence type="ECO:0000313" key="2">
    <source>
        <dbReference type="Proteomes" id="UP000255528"/>
    </source>
</evidence>
<sequence length="216" mass="24519">MSNSNAQKSNVNIIGSNNETKVNQFNISIYANDVLSITNELRENIIDTLEGELVNSELNVFLCYPNILKDKLFDSCIKNLKTELSKIDAVIYEGGGKQTLPDTESVYIHIAELDFINKKCDSIIIFVLDELTLSQITLISYYKITKDIKNPDLIVICNDEIKNLDRFFSLGVLQYCDDNSIKIFDISDIEDEKIENIIRRVRNKKLVSKNKGLLGG</sequence>
<evidence type="ECO:0000313" key="1">
    <source>
        <dbReference type="EMBL" id="SUW61881.1"/>
    </source>
</evidence>
<dbReference type="Proteomes" id="UP000255528">
    <property type="component" value="Unassembled WGS sequence"/>
</dbReference>